<protein>
    <submittedName>
        <fullName evidence="1">Uncharacterized protein</fullName>
    </submittedName>
</protein>
<gene>
    <name evidence="1" type="ORF">AB1471_10190</name>
</gene>
<sequence>MKHWRQMPTDQLNTIQSAQQNFLMHSALDMHYERLKMAYANNHSEYYRYAELQYYHKSRAFHFKSYFSAESLIQ</sequence>
<proteinExistence type="predicted"/>
<name>A0ABV3Q5S3_9BACL</name>
<dbReference type="Proteomes" id="UP001556040">
    <property type="component" value="Unassembled WGS sequence"/>
</dbReference>
<evidence type="ECO:0000313" key="1">
    <source>
        <dbReference type="EMBL" id="MEW9502163.1"/>
    </source>
</evidence>
<dbReference type="RefSeq" id="WP_367779656.1">
    <property type="nucleotide sequence ID" value="NZ_JBFMIA010000008.1"/>
</dbReference>
<keyword evidence="2" id="KW-1185">Reference proteome</keyword>
<dbReference type="EMBL" id="JBFMIA010000008">
    <property type="protein sequence ID" value="MEW9502163.1"/>
    <property type="molecule type" value="Genomic_DNA"/>
</dbReference>
<accession>A0ABV3Q5S3</accession>
<evidence type="ECO:0000313" key="2">
    <source>
        <dbReference type="Proteomes" id="UP001556040"/>
    </source>
</evidence>
<organism evidence="1 2">
    <name type="scientific">Jeotgalibacillus marinus</name>
    <dbReference type="NCBI Taxonomy" id="86667"/>
    <lineage>
        <taxon>Bacteria</taxon>
        <taxon>Bacillati</taxon>
        <taxon>Bacillota</taxon>
        <taxon>Bacilli</taxon>
        <taxon>Bacillales</taxon>
        <taxon>Caryophanaceae</taxon>
        <taxon>Jeotgalibacillus</taxon>
    </lineage>
</organism>
<comment type="caution">
    <text evidence="1">The sequence shown here is derived from an EMBL/GenBank/DDBJ whole genome shotgun (WGS) entry which is preliminary data.</text>
</comment>
<reference evidence="1 2" key="1">
    <citation type="journal article" date="1979" name="Int. J. Syst. Evol. Microbiol.">
        <title>Bacillus globisporus subsp. marinus subsp. nov.</title>
        <authorList>
            <person name="Liu H."/>
        </authorList>
    </citation>
    <scope>NUCLEOTIDE SEQUENCE [LARGE SCALE GENOMIC DNA]</scope>
    <source>
        <strain evidence="1 2">DSM 1297</strain>
    </source>
</reference>